<protein>
    <recommendedName>
        <fullName evidence="4">Protein MIS12 homolog</fullName>
    </recommendedName>
</protein>
<keyword evidence="1" id="KW-0175">Coiled coil</keyword>
<name>A0A0T6BDT8_9SCAR</name>
<dbReference type="Proteomes" id="UP000051574">
    <property type="component" value="Unassembled WGS sequence"/>
</dbReference>
<gene>
    <name evidence="2" type="ORF">AMK59_328</name>
</gene>
<evidence type="ECO:0008006" key="4">
    <source>
        <dbReference type="Google" id="ProtNLM"/>
    </source>
</evidence>
<evidence type="ECO:0000313" key="3">
    <source>
        <dbReference type="Proteomes" id="UP000051574"/>
    </source>
</evidence>
<sequence>MDAQRIQDDEYEWQYYDFSSTNFIIQFKRYILDTIKMKIEYLESETLLALPAELMPVYRKKYATLQEEFKKVACAEIKEVEEDIRQSFAIPKHLLLPGENNDVPCPSSEIHALEEEIKETESDYKKKRALKYLLEKEVELVSNLEELLQRAENVHSKIKRWQEVNESDSHLALLNLRKDLLKKMVLLQSKHKYMIK</sequence>
<evidence type="ECO:0000256" key="1">
    <source>
        <dbReference type="SAM" id="Coils"/>
    </source>
</evidence>
<proteinExistence type="predicted"/>
<dbReference type="AlphaFoldDB" id="A0A0T6BDT8"/>
<dbReference type="OrthoDB" id="1884855at2759"/>
<comment type="caution">
    <text evidence="2">The sequence shown here is derived from an EMBL/GenBank/DDBJ whole genome shotgun (WGS) entry which is preliminary data.</text>
</comment>
<organism evidence="2 3">
    <name type="scientific">Oryctes borbonicus</name>
    <dbReference type="NCBI Taxonomy" id="1629725"/>
    <lineage>
        <taxon>Eukaryota</taxon>
        <taxon>Metazoa</taxon>
        <taxon>Ecdysozoa</taxon>
        <taxon>Arthropoda</taxon>
        <taxon>Hexapoda</taxon>
        <taxon>Insecta</taxon>
        <taxon>Pterygota</taxon>
        <taxon>Neoptera</taxon>
        <taxon>Endopterygota</taxon>
        <taxon>Coleoptera</taxon>
        <taxon>Polyphaga</taxon>
        <taxon>Scarabaeiformia</taxon>
        <taxon>Scarabaeidae</taxon>
        <taxon>Dynastinae</taxon>
        <taxon>Oryctes</taxon>
    </lineage>
</organism>
<reference evidence="2 3" key="1">
    <citation type="submission" date="2015-09" db="EMBL/GenBank/DDBJ databases">
        <title>Draft genome of the scarab beetle Oryctes borbonicus.</title>
        <authorList>
            <person name="Meyer J.M."/>
            <person name="Markov G.V."/>
            <person name="Baskaran P."/>
            <person name="Herrmann M."/>
            <person name="Sommer R.J."/>
            <person name="Roedelsperger C."/>
        </authorList>
    </citation>
    <scope>NUCLEOTIDE SEQUENCE [LARGE SCALE GENOMIC DNA]</scope>
    <source>
        <strain evidence="2">OB123</strain>
        <tissue evidence="2">Whole animal</tissue>
    </source>
</reference>
<evidence type="ECO:0000313" key="2">
    <source>
        <dbReference type="EMBL" id="KRT85504.1"/>
    </source>
</evidence>
<keyword evidence="3" id="KW-1185">Reference proteome</keyword>
<feature type="coiled-coil region" evidence="1">
    <location>
        <begin position="110"/>
        <end position="164"/>
    </location>
</feature>
<accession>A0A0T6BDT8</accession>
<dbReference type="EMBL" id="LJIG01001436">
    <property type="protein sequence ID" value="KRT85504.1"/>
    <property type="molecule type" value="Genomic_DNA"/>
</dbReference>